<accession>A0ABQ9CD87</accession>
<reference evidence="1" key="2">
    <citation type="journal article" date="2023" name="Int. J. Mol. Sci.">
        <title>De Novo Assembly and Annotation of 11 Diverse Shrub Willow (Salix) Genomes Reveals Novel Gene Organization in Sex-Linked Regions.</title>
        <authorList>
            <person name="Hyden B."/>
            <person name="Feng K."/>
            <person name="Yates T.B."/>
            <person name="Jawdy S."/>
            <person name="Cereghino C."/>
            <person name="Smart L.B."/>
            <person name="Muchero W."/>
        </authorList>
    </citation>
    <scope>NUCLEOTIDE SEQUENCE</scope>
    <source>
        <tissue evidence="1">Shoot tip</tissue>
    </source>
</reference>
<comment type="caution">
    <text evidence="1">The sequence shown here is derived from an EMBL/GenBank/DDBJ whole genome shotgun (WGS) entry which is preliminary data.</text>
</comment>
<name>A0ABQ9CD87_9ROSI</name>
<reference evidence="1" key="1">
    <citation type="submission" date="2022-10" db="EMBL/GenBank/DDBJ databases">
        <authorList>
            <person name="Hyden B.L."/>
            <person name="Feng K."/>
            <person name="Yates T."/>
            <person name="Jawdy S."/>
            <person name="Smart L.B."/>
            <person name="Muchero W."/>
        </authorList>
    </citation>
    <scope>NUCLEOTIDE SEQUENCE</scope>
    <source>
        <tissue evidence="1">Shoot tip</tissue>
    </source>
</reference>
<gene>
    <name evidence="1" type="ORF">OIU77_018617</name>
</gene>
<sequence length="51" mass="5839">MAAPSTKAQFIKLQFSEPTYCCVQIMSMTTSPQHMISSDFGKLEYNIYKKN</sequence>
<evidence type="ECO:0000313" key="1">
    <source>
        <dbReference type="EMBL" id="KAJ6397637.1"/>
    </source>
</evidence>
<dbReference type="Proteomes" id="UP001141253">
    <property type="component" value="Chromosome 5"/>
</dbReference>
<organism evidence="1 2">
    <name type="scientific">Salix suchowensis</name>
    <dbReference type="NCBI Taxonomy" id="1278906"/>
    <lineage>
        <taxon>Eukaryota</taxon>
        <taxon>Viridiplantae</taxon>
        <taxon>Streptophyta</taxon>
        <taxon>Embryophyta</taxon>
        <taxon>Tracheophyta</taxon>
        <taxon>Spermatophyta</taxon>
        <taxon>Magnoliopsida</taxon>
        <taxon>eudicotyledons</taxon>
        <taxon>Gunneridae</taxon>
        <taxon>Pentapetalae</taxon>
        <taxon>rosids</taxon>
        <taxon>fabids</taxon>
        <taxon>Malpighiales</taxon>
        <taxon>Salicaceae</taxon>
        <taxon>Saliceae</taxon>
        <taxon>Salix</taxon>
    </lineage>
</organism>
<protein>
    <submittedName>
        <fullName evidence="1">Uncharacterized protein</fullName>
    </submittedName>
</protein>
<evidence type="ECO:0000313" key="2">
    <source>
        <dbReference type="Proteomes" id="UP001141253"/>
    </source>
</evidence>
<keyword evidence="2" id="KW-1185">Reference proteome</keyword>
<dbReference type="EMBL" id="JAPFFI010000003">
    <property type="protein sequence ID" value="KAJ6397637.1"/>
    <property type="molecule type" value="Genomic_DNA"/>
</dbReference>
<proteinExistence type="predicted"/>